<dbReference type="PANTHER" id="PTHR43976">
    <property type="entry name" value="SHORT CHAIN DEHYDROGENASE"/>
    <property type="match status" value="1"/>
</dbReference>
<protein>
    <submittedName>
        <fullName evidence="3">Uncharacterized protein</fullName>
    </submittedName>
</protein>
<comment type="caution">
    <text evidence="3">The sequence shown here is derived from an EMBL/GenBank/DDBJ whole genome shotgun (WGS) entry which is preliminary data.</text>
</comment>
<dbReference type="GO" id="GO:0016491">
    <property type="term" value="F:oxidoreductase activity"/>
    <property type="evidence" value="ECO:0007669"/>
    <property type="project" value="UniProtKB-KW"/>
</dbReference>
<dbReference type="EMBL" id="JAUKTV010000006">
    <property type="protein sequence ID" value="KAK0736076.1"/>
    <property type="molecule type" value="Genomic_DNA"/>
</dbReference>
<evidence type="ECO:0000256" key="1">
    <source>
        <dbReference type="ARBA" id="ARBA00006484"/>
    </source>
</evidence>
<proteinExistence type="inferred from homology"/>
<organism evidence="3 4">
    <name type="scientific">Apiosordaria backusii</name>
    <dbReference type="NCBI Taxonomy" id="314023"/>
    <lineage>
        <taxon>Eukaryota</taxon>
        <taxon>Fungi</taxon>
        <taxon>Dikarya</taxon>
        <taxon>Ascomycota</taxon>
        <taxon>Pezizomycotina</taxon>
        <taxon>Sordariomycetes</taxon>
        <taxon>Sordariomycetidae</taxon>
        <taxon>Sordariales</taxon>
        <taxon>Lasiosphaeriaceae</taxon>
        <taxon>Apiosordaria</taxon>
    </lineage>
</organism>
<reference evidence="3" key="1">
    <citation type="submission" date="2023-06" db="EMBL/GenBank/DDBJ databases">
        <title>Genome-scale phylogeny and comparative genomics of the fungal order Sordariales.</title>
        <authorList>
            <consortium name="Lawrence Berkeley National Laboratory"/>
            <person name="Hensen N."/>
            <person name="Bonometti L."/>
            <person name="Westerberg I."/>
            <person name="Brannstrom I.O."/>
            <person name="Guillou S."/>
            <person name="Cros-Aarteil S."/>
            <person name="Calhoun S."/>
            <person name="Haridas S."/>
            <person name="Kuo A."/>
            <person name="Mondo S."/>
            <person name="Pangilinan J."/>
            <person name="Riley R."/>
            <person name="Labutti K."/>
            <person name="Andreopoulos B."/>
            <person name="Lipzen A."/>
            <person name="Chen C."/>
            <person name="Yanf M."/>
            <person name="Daum C."/>
            <person name="Ng V."/>
            <person name="Clum A."/>
            <person name="Steindorff A."/>
            <person name="Ohm R."/>
            <person name="Martin F."/>
            <person name="Silar P."/>
            <person name="Natvig D."/>
            <person name="Lalanne C."/>
            <person name="Gautier V."/>
            <person name="Ament-Velasquez S.L."/>
            <person name="Kruys A."/>
            <person name="Hutchinson M.I."/>
            <person name="Powell A.J."/>
            <person name="Barry K."/>
            <person name="Miller A.N."/>
            <person name="Grigoriev I.V."/>
            <person name="Debuchy R."/>
            <person name="Gladieux P."/>
            <person name="Thoren M.H."/>
            <person name="Johannesson H."/>
        </authorList>
    </citation>
    <scope>NUCLEOTIDE SEQUENCE</scope>
    <source>
        <strain evidence="3">CBS 540.89</strain>
    </source>
</reference>
<dbReference type="Proteomes" id="UP001172159">
    <property type="component" value="Unassembled WGS sequence"/>
</dbReference>
<dbReference type="SUPFAM" id="SSF51735">
    <property type="entry name" value="NAD(P)-binding Rossmann-fold domains"/>
    <property type="match status" value="1"/>
</dbReference>
<gene>
    <name evidence="3" type="ORF">B0T21DRAFT_450911</name>
</gene>
<comment type="similarity">
    <text evidence="1">Belongs to the short-chain dehydrogenases/reductases (SDR) family.</text>
</comment>
<keyword evidence="4" id="KW-1185">Reference proteome</keyword>
<dbReference type="InterPro" id="IPR002347">
    <property type="entry name" value="SDR_fam"/>
</dbReference>
<accession>A0AA40BL08</accession>
<dbReference type="PRINTS" id="PR00081">
    <property type="entry name" value="GDHRDH"/>
</dbReference>
<keyword evidence="2" id="KW-0560">Oxidoreductase</keyword>
<dbReference type="PANTHER" id="PTHR43976:SF16">
    <property type="entry name" value="SHORT-CHAIN DEHYDROGENASE_REDUCTASE FAMILY PROTEIN"/>
    <property type="match status" value="1"/>
</dbReference>
<dbReference type="InterPro" id="IPR051911">
    <property type="entry name" value="SDR_oxidoreductase"/>
</dbReference>
<evidence type="ECO:0000256" key="2">
    <source>
        <dbReference type="ARBA" id="ARBA00023002"/>
    </source>
</evidence>
<evidence type="ECO:0000313" key="3">
    <source>
        <dbReference type="EMBL" id="KAK0736076.1"/>
    </source>
</evidence>
<dbReference type="Pfam" id="PF00106">
    <property type="entry name" value="adh_short"/>
    <property type="match status" value="1"/>
</dbReference>
<dbReference type="InterPro" id="IPR036291">
    <property type="entry name" value="NAD(P)-bd_dom_sf"/>
</dbReference>
<dbReference type="AlphaFoldDB" id="A0AA40BL08"/>
<name>A0AA40BL08_9PEZI</name>
<evidence type="ECO:0000313" key="4">
    <source>
        <dbReference type="Proteomes" id="UP001172159"/>
    </source>
</evidence>
<sequence>MAPQVWFITGSTSGMGLALVQEVAARGDKAIATGRNALARLSHIQSENIALLDLNVTAPLSEVQSTVLQAVSIYGHIDVLVNNAGKSRMSSIEEADEAFVKSIFEVNLFGAIKVTQAVVPHMRAAKAGTITFVGAGLGWQFVFAEGLDKEISPLSLRSLIFEPGGFETGLTEPRQGEPFGGLPAIDDYITLFGKVFGAGDMPKVPGDITKLPVAIVDVIKAEGLAKGRPLPVRVVLGADALDAIRQKCNEHLQLTDAWEDVSLSVVAEGRRNTSPWLLNNCSILKNHD</sequence>
<dbReference type="Gene3D" id="3.40.50.720">
    <property type="entry name" value="NAD(P)-binding Rossmann-like Domain"/>
    <property type="match status" value="1"/>
</dbReference>